<dbReference type="InterPro" id="IPR036526">
    <property type="entry name" value="C-N_Hydrolase_sf"/>
</dbReference>
<reference evidence="1 2" key="1">
    <citation type="submission" date="2018-06" db="EMBL/GenBank/DDBJ databases">
        <title>Genomic Encyclopedia of Type Strains, Phase IV (KMG-IV): sequencing the most valuable type-strain genomes for metagenomic binning, comparative biology and taxonomic classification.</title>
        <authorList>
            <person name="Goeker M."/>
        </authorList>
    </citation>
    <scope>NUCLEOTIDE SEQUENCE [LARGE SCALE GENOMIC DNA]</scope>
    <source>
        <strain evidence="1 2">DSM 24875</strain>
    </source>
</reference>
<evidence type="ECO:0000313" key="2">
    <source>
        <dbReference type="Proteomes" id="UP000253529"/>
    </source>
</evidence>
<organism evidence="1 2">
    <name type="scientific">Roseiarcus fermentans</name>
    <dbReference type="NCBI Taxonomy" id="1473586"/>
    <lineage>
        <taxon>Bacteria</taxon>
        <taxon>Pseudomonadati</taxon>
        <taxon>Pseudomonadota</taxon>
        <taxon>Alphaproteobacteria</taxon>
        <taxon>Hyphomicrobiales</taxon>
        <taxon>Roseiarcaceae</taxon>
        <taxon>Roseiarcus</taxon>
    </lineage>
</organism>
<accession>A0A366FR61</accession>
<comment type="caution">
    <text evidence="1">The sequence shown here is derived from an EMBL/GenBank/DDBJ whole genome shotgun (WGS) entry which is preliminary data.</text>
</comment>
<dbReference type="Proteomes" id="UP000253529">
    <property type="component" value="Unassembled WGS sequence"/>
</dbReference>
<dbReference type="EMBL" id="QNRK01000003">
    <property type="protein sequence ID" value="RBP17173.1"/>
    <property type="molecule type" value="Genomic_DNA"/>
</dbReference>
<dbReference type="RefSeq" id="WP_147262646.1">
    <property type="nucleotide sequence ID" value="NZ_QNRK01000003.1"/>
</dbReference>
<sequence length="571" mass="62024">MTTILDALKAVLPDGCNSSDTGWDSVPSWPPDLFAAVASITERSGLYSDTAFTSSWDKCFVCGPDHCKEVEELGGQWRNSGAPPKAVQDSWSALVRRYQKARLDDGSDASSGWKALVFKLLTIADDACAGVGFPLPVGDNLTPGARQAAEAGAAYVVFEEHVAWLKKQDATPDVSVMGGRNLPFVPHSICAMVPPAVACVQPKASTPSVGCTLRSLTHHVALLPSIGHVTTHWRIATGQEEQLRPFNLLVIPFPYTLPGSSFKPLAARPASRDRAFALNPSVWTAETTPQDFSRFIIDLIGRAHSEIEPVHAVVLPETALLSDFAAQVANELAEKTDVELLLCGTLYRENGRARNAASMYRMLSHTVVQRSSQSKHHRWRLDGDQVKRYQLGNVLDPQASWWEAIEVGYRHCFITVFRPGAALSVLVCEDLARYDPVLTVMNAIGPNLVLALLMDGPQVENRWPGRYATSLADDPGSSVLTVTSLGMLTRSSMPGENPSRQIALWKEPGGRAISLKLPAGDHALLLSLTARSVEQFTLDRRSDGGSTVRFELGAAHGIRHPSPPSWLGTMR</sequence>
<keyword evidence="2" id="KW-1185">Reference proteome</keyword>
<name>A0A366FR61_9HYPH</name>
<dbReference type="SUPFAM" id="SSF56317">
    <property type="entry name" value="Carbon-nitrogen hydrolase"/>
    <property type="match status" value="1"/>
</dbReference>
<gene>
    <name evidence="1" type="ORF">DFR50_10358</name>
</gene>
<proteinExistence type="predicted"/>
<dbReference type="AlphaFoldDB" id="A0A366FR61"/>
<evidence type="ECO:0000313" key="1">
    <source>
        <dbReference type="EMBL" id="RBP17173.1"/>
    </source>
</evidence>
<dbReference type="OrthoDB" id="8737571at2"/>
<protein>
    <submittedName>
        <fullName evidence="1">Uncharacterized protein</fullName>
    </submittedName>
</protein>